<evidence type="ECO:0000256" key="2">
    <source>
        <dbReference type="ARBA" id="ARBA00011085"/>
    </source>
</evidence>
<keyword evidence="6" id="KW-0297">G-protein coupled receptor</keyword>
<dbReference type="InterPro" id="IPR001499">
    <property type="entry name" value="GPCR_STE3"/>
</dbReference>
<feature type="compositionally biased region" description="Polar residues" evidence="10">
    <location>
        <begin position="401"/>
        <end position="413"/>
    </location>
</feature>
<evidence type="ECO:0008006" key="14">
    <source>
        <dbReference type="Google" id="ProtNLM"/>
    </source>
</evidence>
<keyword evidence="4 11" id="KW-0812">Transmembrane</keyword>
<keyword evidence="7 11" id="KW-0472">Membrane</keyword>
<dbReference type="HOGENOM" id="CLU_027592_3_2_1"/>
<evidence type="ECO:0000256" key="9">
    <source>
        <dbReference type="ARBA" id="ARBA00023224"/>
    </source>
</evidence>
<evidence type="ECO:0000256" key="10">
    <source>
        <dbReference type="SAM" id="MobiDB-lite"/>
    </source>
</evidence>
<dbReference type="PRINTS" id="PR00899">
    <property type="entry name" value="GPCRSTE3"/>
</dbReference>
<feature type="transmembrane region" description="Helical" evidence="11">
    <location>
        <begin position="247"/>
        <end position="270"/>
    </location>
</feature>
<keyword evidence="3" id="KW-0589">Pheromone response</keyword>
<dbReference type="AlphaFoldDB" id="A0A0D2I1U4"/>
<dbReference type="OrthoDB" id="2874149at2759"/>
<comment type="similarity">
    <text evidence="2">Belongs to the G-protein coupled receptor 4 family.</text>
</comment>
<keyword evidence="13" id="KW-1185">Reference proteome</keyword>
<evidence type="ECO:0000256" key="6">
    <source>
        <dbReference type="ARBA" id="ARBA00023040"/>
    </source>
</evidence>
<dbReference type="RefSeq" id="XP_016623809.1">
    <property type="nucleotide sequence ID" value="XM_016760288.1"/>
</dbReference>
<evidence type="ECO:0000313" key="13">
    <source>
        <dbReference type="Proteomes" id="UP000053789"/>
    </source>
</evidence>
<keyword evidence="5 11" id="KW-1133">Transmembrane helix</keyword>
<accession>A0A0D2I1U4</accession>
<feature type="transmembrane region" description="Helical" evidence="11">
    <location>
        <begin position="70"/>
        <end position="94"/>
    </location>
</feature>
<dbReference type="VEuPathDB" id="FungiDB:Z519_02532"/>
<evidence type="ECO:0000256" key="11">
    <source>
        <dbReference type="SAM" id="Phobius"/>
    </source>
</evidence>
<gene>
    <name evidence="12" type="ORF">Z519_02532</name>
</gene>
<keyword evidence="9" id="KW-0807">Transducer</keyword>
<feature type="region of interest" description="Disordered" evidence="10">
    <location>
        <begin position="389"/>
        <end position="413"/>
    </location>
</feature>
<dbReference type="PANTHER" id="PTHR28097">
    <property type="entry name" value="PHEROMONE A FACTOR RECEPTOR"/>
    <property type="match status" value="1"/>
</dbReference>
<evidence type="ECO:0000256" key="3">
    <source>
        <dbReference type="ARBA" id="ARBA00022507"/>
    </source>
</evidence>
<evidence type="ECO:0000313" key="12">
    <source>
        <dbReference type="EMBL" id="KIW97140.1"/>
    </source>
</evidence>
<feature type="transmembrane region" description="Helical" evidence="11">
    <location>
        <begin position="12"/>
        <end position="31"/>
    </location>
</feature>
<dbReference type="EMBL" id="KN846982">
    <property type="protein sequence ID" value="KIW97140.1"/>
    <property type="molecule type" value="Genomic_DNA"/>
</dbReference>
<feature type="transmembrane region" description="Helical" evidence="11">
    <location>
        <begin position="204"/>
        <end position="226"/>
    </location>
</feature>
<proteinExistence type="inferred from homology"/>
<comment type="subcellular location">
    <subcellularLocation>
        <location evidence="1">Membrane</location>
        <topology evidence="1">Multi-pass membrane protein</topology>
    </subcellularLocation>
</comment>
<evidence type="ECO:0000256" key="1">
    <source>
        <dbReference type="ARBA" id="ARBA00004141"/>
    </source>
</evidence>
<feature type="transmembrane region" description="Helical" evidence="11">
    <location>
        <begin position="37"/>
        <end position="58"/>
    </location>
</feature>
<dbReference type="GeneID" id="27695460"/>
<protein>
    <recommendedName>
        <fullName evidence="14">Pheromone a factor receptor</fullName>
    </recommendedName>
</protein>
<dbReference type="PANTHER" id="PTHR28097:SF1">
    <property type="entry name" value="PHEROMONE A FACTOR RECEPTOR"/>
    <property type="match status" value="1"/>
</dbReference>
<feature type="transmembrane region" description="Helical" evidence="11">
    <location>
        <begin position="114"/>
        <end position="134"/>
    </location>
</feature>
<evidence type="ECO:0000256" key="8">
    <source>
        <dbReference type="ARBA" id="ARBA00023170"/>
    </source>
</evidence>
<reference evidence="12" key="1">
    <citation type="submission" date="2015-01" db="EMBL/GenBank/DDBJ databases">
        <title>The Genome Sequence of Cladophialophora bantiana CBS 173.52.</title>
        <authorList>
            <consortium name="The Broad Institute Genomics Platform"/>
            <person name="Cuomo C."/>
            <person name="de Hoog S."/>
            <person name="Gorbushina A."/>
            <person name="Stielow B."/>
            <person name="Teixiera M."/>
            <person name="Abouelleil A."/>
            <person name="Chapman S.B."/>
            <person name="Priest M."/>
            <person name="Young S.K."/>
            <person name="Wortman J."/>
            <person name="Nusbaum C."/>
            <person name="Birren B."/>
        </authorList>
    </citation>
    <scope>NUCLEOTIDE SEQUENCE [LARGE SCALE GENOMIC DNA]</scope>
    <source>
        <strain evidence="12">CBS 173.52</strain>
    </source>
</reference>
<dbReference type="GO" id="GO:0000750">
    <property type="term" value="P:pheromone-dependent signal transduction involved in conjugation with cellular fusion"/>
    <property type="evidence" value="ECO:0007669"/>
    <property type="project" value="TreeGrafter"/>
</dbReference>
<dbReference type="Proteomes" id="UP000053789">
    <property type="component" value="Unassembled WGS sequence"/>
</dbReference>
<dbReference type="GO" id="GO:0005886">
    <property type="term" value="C:plasma membrane"/>
    <property type="evidence" value="ECO:0007669"/>
    <property type="project" value="TreeGrafter"/>
</dbReference>
<evidence type="ECO:0000256" key="5">
    <source>
        <dbReference type="ARBA" id="ARBA00022989"/>
    </source>
</evidence>
<organism evidence="12 13">
    <name type="scientific">Cladophialophora bantiana (strain ATCC 10958 / CBS 173.52 / CDC B-1940 / NIH 8579)</name>
    <name type="common">Xylohypha bantiana</name>
    <dbReference type="NCBI Taxonomy" id="1442370"/>
    <lineage>
        <taxon>Eukaryota</taxon>
        <taxon>Fungi</taxon>
        <taxon>Dikarya</taxon>
        <taxon>Ascomycota</taxon>
        <taxon>Pezizomycotina</taxon>
        <taxon>Eurotiomycetes</taxon>
        <taxon>Chaetothyriomycetidae</taxon>
        <taxon>Chaetothyriales</taxon>
        <taxon>Herpotrichiellaceae</taxon>
        <taxon>Cladophialophora</taxon>
    </lineage>
</organism>
<name>A0A0D2I1U4_CLAB1</name>
<feature type="transmembrane region" description="Helical" evidence="11">
    <location>
        <begin position="155"/>
        <end position="176"/>
    </location>
</feature>
<dbReference type="GO" id="GO:0004932">
    <property type="term" value="F:mating-type factor pheromone receptor activity"/>
    <property type="evidence" value="ECO:0007669"/>
    <property type="project" value="InterPro"/>
</dbReference>
<dbReference type="CDD" id="cd14966">
    <property type="entry name" value="7tmD_STE3"/>
    <property type="match status" value="1"/>
</dbReference>
<keyword evidence="8" id="KW-0675">Receptor</keyword>
<sequence length="413" mass="46351">MAGGTREKSFALSFTHLSAPFVFLFARRAYLLDTGRMAWNTSSIIVVPLALLAIFAALPPMVVQLRAKNFAASVLLIGITMLNIQNLVNAVIWASDNPDDWWDGKILCDIEVKLYIGIFQAIEGAIASLFRQISTILDADRMTVTPCPRQRRVNRIIELVFCILLPALVMVGHYIVQKGRYWLRTVAGCVALFDNNWVAPFVTYGWPMVVCLIGSVYCLVSVVRLWRHRKQVSSLLSHTPGSTASRFFRLFALAFVLLAIYCPLAIFAFVQNVQVPMHMFSWSYIHPSDWSERIIVVPDSALKPASQGFSFDRWAQIFTAYVSFACFGLGEDATRMYKGWAEKASCFLGGHFKERAQLSQQLPRTTRNSPQTGNEAVLAFVMDGYPLEENHAPVPPHQPREQTGASELVTQDF</sequence>
<evidence type="ECO:0000256" key="7">
    <source>
        <dbReference type="ARBA" id="ARBA00023136"/>
    </source>
</evidence>
<dbReference type="Pfam" id="PF02076">
    <property type="entry name" value="STE3"/>
    <property type="match status" value="1"/>
</dbReference>
<evidence type="ECO:0000256" key="4">
    <source>
        <dbReference type="ARBA" id="ARBA00022692"/>
    </source>
</evidence>